<dbReference type="Proteomes" id="UP001234989">
    <property type="component" value="Chromosome 3"/>
</dbReference>
<evidence type="ECO:0000313" key="3">
    <source>
        <dbReference type="Proteomes" id="UP001234989"/>
    </source>
</evidence>
<name>A0AAF0QDL6_SOLVR</name>
<feature type="non-terminal residue" evidence="2">
    <location>
        <position position="1"/>
    </location>
</feature>
<dbReference type="SUPFAM" id="SSF53098">
    <property type="entry name" value="Ribonuclease H-like"/>
    <property type="match status" value="1"/>
</dbReference>
<proteinExistence type="predicted"/>
<feature type="domain" description="Integrase zinc-binding" evidence="1">
    <location>
        <begin position="45"/>
        <end position="99"/>
    </location>
</feature>
<dbReference type="InterPro" id="IPR041588">
    <property type="entry name" value="Integrase_H2C2"/>
</dbReference>
<dbReference type="PANTHER" id="PTHR45835">
    <property type="entry name" value="YALI0A06105P"/>
    <property type="match status" value="1"/>
</dbReference>
<evidence type="ECO:0000259" key="1">
    <source>
        <dbReference type="Pfam" id="PF17921"/>
    </source>
</evidence>
<gene>
    <name evidence="2" type="ORF">MTR67_011951</name>
</gene>
<sequence>GKKDSDPILIQLKGVVHQQKVEVFSQGGDCVLCYHGRFCVPNVGELRQYILAEAQSLRYSFYLPATKMYHDLRKVIWWNDMKRDIKDFVAKYSNCQQVNVELQKLEGMTQEINIPTCKWEVINMDFIMVLPHTRRQHDSIWVIVERVTKSAHFLAKDGQAKRTIQTLKDMLRTCVIHFIDSLDDHLPLIEFTNNNSFQSCIQMALQHALYGRRCRSHN</sequence>
<accession>A0AAF0QDL6</accession>
<keyword evidence="3" id="KW-1185">Reference proteome</keyword>
<dbReference type="Pfam" id="PF17921">
    <property type="entry name" value="Integrase_H2C2"/>
    <property type="match status" value="1"/>
</dbReference>
<dbReference type="Gene3D" id="3.30.420.10">
    <property type="entry name" value="Ribonuclease H-like superfamily/Ribonuclease H"/>
    <property type="match status" value="1"/>
</dbReference>
<dbReference type="EMBL" id="CP133614">
    <property type="protein sequence ID" value="WMV18566.1"/>
    <property type="molecule type" value="Genomic_DNA"/>
</dbReference>
<dbReference type="PANTHER" id="PTHR45835:SF91">
    <property type="entry name" value="RETROTRANSPOSON, TY3-GYPSY SUBCLASS-LIKE PROTEIN"/>
    <property type="match status" value="1"/>
</dbReference>
<dbReference type="InterPro" id="IPR036397">
    <property type="entry name" value="RNaseH_sf"/>
</dbReference>
<organism evidence="2 3">
    <name type="scientific">Solanum verrucosum</name>
    <dbReference type="NCBI Taxonomy" id="315347"/>
    <lineage>
        <taxon>Eukaryota</taxon>
        <taxon>Viridiplantae</taxon>
        <taxon>Streptophyta</taxon>
        <taxon>Embryophyta</taxon>
        <taxon>Tracheophyta</taxon>
        <taxon>Spermatophyta</taxon>
        <taxon>Magnoliopsida</taxon>
        <taxon>eudicotyledons</taxon>
        <taxon>Gunneridae</taxon>
        <taxon>Pentapetalae</taxon>
        <taxon>asterids</taxon>
        <taxon>lamiids</taxon>
        <taxon>Solanales</taxon>
        <taxon>Solanaceae</taxon>
        <taxon>Solanoideae</taxon>
        <taxon>Solaneae</taxon>
        <taxon>Solanum</taxon>
    </lineage>
</organism>
<dbReference type="AlphaFoldDB" id="A0AAF0QDL6"/>
<dbReference type="GO" id="GO:0003676">
    <property type="term" value="F:nucleic acid binding"/>
    <property type="evidence" value="ECO:0007669"/>
    <property type="project" value="InterPro"/>
</dbReference>
<protein>
    <recommendedName>
        <fullName evidence="1">Integrase zinc-binding domain-containing protein</fullName>
    </recommendedName>
</protein>
<reference evidence="2" key="1">
    <citation type="submission" date="2023-08" db="EMBL/GenBank/DDBJ databases">
        <title>A de novo genome assembly of Solanum verrucosum Schlechtendal, a Mexican diploid species geographically isolated from the other diploid A-genome species in potato relatives.</title>
        <authorList>
            <person name="Hosaka K."/>
        </authorList>
    </citation>
    <scope>NUCLEOTIDE SEQUENCE</scope>
    <source>
        <tissue evidence="2">Young leaves</tissue>
    </source>
</reference>
<dbReference type="InterPro" id="IPR012337">
    <property type="entry name" value="RNaseH-like_sf"/>
</dbReference>
<dbReference type="Gene3D" id="1.10.340.70">
    <property type="match status" value="1"/>
</dbReference>
<evidence type="ECO:0000313" key="2">
    <source>
        <dbReference type="EMBL" id="WMV18566.1"/>
    </source>
</evidence>